<evidence type="ECO:0000256" key="1">
    <source>
        <dbReference type="ARBA" id="ARBA00022729"/>
    </source>
</evidence>
<dbReference type="PANTHER" id="PTHR36710:SF1">
    <property type="entry name" value="F14J9.2 PROTEIN"/>
    <property type="match status" value="1"/>
</dbReference>
<evidence type="ECO:0000313" key="5">
    <source>
        <dbReference type="Proteomes" id="UP001642260"/>
    </source>
</evidence>
<comment type="similarity">
    <text evidence="3">Belongs to the PMEI family.</text>
</comment>
<name>A0ABC8KDQ4_ERUVS</name>
<evidence type="ECO:0000313" key="4">
    <source>
        <dbReference type="EMBL" id="CAH8356588.1"/>
    </source>
</evidence>
<keyword evidence="5" id="KW-1185">Reference proteome</keyword>
<organism evidence="4 5">
    <name type="scientific">Eruca vesicaria subsp. sativa</name>
    <name type="common">Garden rocket</name>
    <name type="synonym">Eruca sativa</name>
    <dbReference type="NCBI Taxonomy" id="29727"/>
    <lineage>
        <taxon>Eukaryota</taxon>
        <taxon>Viridiplantae</taxon>
        <taxon>Streptophyta</taxon>
        <taxon>Embryophyta</taxon>
        <taxon>Tracheophyta</taxon>
        <taxon>Spermatophyta</taxon>
        <taxon>Magnoliopsida</taxon>
        <taxon>eudicotyledons</taxon>
        <taxon>Gunneridae</taxon>
        <taxon>Pentapetalae</taxon>
        <taxon>rosids</taxon>
        <taxon>malvids</taxon>
        <taxon>Brassicales</taxon>
        <taxon>Brassicaceae</taxon>
        <taxon>Brassiceae</taxon>
        <taxon>Eruca</taxon>
    </lineage>
</organism>
<dbReference type="SUPFAM" id="SSF101148">
    <property type="entry name" value="Plant invertase/pectin methylesterase inhibitor"/>
    <property type="match status" value="1"/>
</dbReference>
<proteinExistence type="inferred from homology"/>
<dbReference type="Proteomes" id="UP001642260">
    <property type="component" value="Unassembled WGS sequence"/>
</dbReference>
<accession>A0ABC8KDQ4</accession>
<protein>
    <submittedName>
        <fullName evidence="4">Uncharacterized protein</fullName>
    </submittedName>
</protein>
<dbReference type="EMBL" id="CAKOAT010219043">
    <property type="protein sequence ID" value="CAH8356588.1"/>
    <property type="molecule type" value="Genomic_DNA"/>
</dbReference>
<evidence type="ECO:0000256" key="3">
    <source>
        <dbReference type="ARBA" id="ARBA00038471"/>
    </source>
</evidence>
<keyword evidence="2" id="KW-1015">Disulfide bond</keyword>
<dbReference type="AlphaFoldDB" id="A0ABC8KDQ4"/>
<sequence length="134" mass="15404">MEAVEVVGPTQELIDSICIESGDYQLCKEIIHKHLDTKTTNLLDLMHLIFRIATEHASDTYVFISNILRGHPDTEETTGLKNLPNGLHWRNQNFLENSSEQEEAFDREEQSDENLDHHVCGFGVYGEKWKCLFA</sequence>
<keyword evidence="1" id="KW-0732">Signal</keyword>
<reference evidence="4 5" key="1">
    <citation type="submission" date="2022-03" db="EMBL/GenBank/DDBJ databases">
        <authorList>
            <person name="Macdonald S."/>
            <person name="Ahmed S."/>
            <person name="Newling K."/>
        </authorList>
    </citation>
    <scope>NUCLEOTIDE SEQUENCE [LARGE SCALE GENOMIC DNA]</scope>
</reference>
<evidence type="ECO:0000256" key="2">
    <source>
        <dbReference type="ARBA" id="ARBA00023157"/>
    </source>
</evidence>
<dbReference type="InterPro" id="IPR035513">
    <property type="entry name" value="Invertase/methylesterase_inhib"/>
</dbReference>
<dbReference type="Gene3D" id="1.20.140.40">
    <property type="entry name" value="Invertase/pectin methylesterase inhibitor family protein"/>
    <property type="match status" value="1"/>
</dbReference>
<dbReference type="InterPro" id="IPR052421">
    <property type="entry name" value="PCW_Enzyme_Inhibitor"/>
</dbReference>
<gene>
    <name evidence="4" type="ORF">ERUC_LOCUS22343</name>
</gene>
<dbReference type="PANTHER" id="PTHR36710">
    <property type="entry name" value="PECTINESTERASE INHIBITOR-LIKE"/>
    <property type="match status" value="1"/>
</dbReference>
<comment type="caution">
    <text evidence="4">The sequence shown here is derived from an EMBL/GenBank/DDBJ whole genome shotgun (WGS) entry which is preliminary data.</text>
</comment>